<dbReference type="eggNOG" id="KOG2037">
    <property type="taxonomic scope" value="Eukaryota"/>
</dbReference>
<gene>
    <name evidence="5" type="ORF">VOLCADRAFT_80671</name>
</gene>
<organism evidence="6">
    <name type="scientific">Volvox carteri f. nagariensis</name>
    <dbReference type="NCBI Taxonomy" id="3068"/>
    <lineage>
        <taxon>Eukaryota</taxon>
        <taxon>Viridiplantae</taxon>
        <taxon>Chlorophyta</taxon>
        <taxon>core chlorophytes</taxon>
        <taxon>Chlorophyceae</taxon>
        <taxon>CS clade</taxon>
        <taxon>Chlamydomonadales</taxon>
        <taxon>Volvocaceae</taxon>
        <taxon>Volvox</taxon>
    </lineage>
</organism>
<name>D8TSU6_VOLCA</name>
<dbReference type="InterPro" id="IPR027417">
    <property type="entry name" value="P-loop_NTPase"/>
</dbReference>
<dbReference type="Proteomes" id="UP000001058">
    <property type="component" value="Unassembled WGS sequence"/>
</dbReference>
<evidence type="ECO:0000313" key="6">
    <source>
        <dbReference type="Proteomes" id="UP000001058"/>
    </source>
</evidence>
<evidence type="ECO:0000313" key="5">
    <source>
        <dbReference type="EMBL" id="EFJ49543.1"/>
    </source>
</evidence>
<keyword evidence="1" id="KW-0547">Nucleotide-binding</keyword>
<dbReference type="GeneID" id="9618590"/>
<dbReference type="GO" id="GO:0005525">
    <property type="term" value="F:GTP binding"/>
    <property type="evidence" value="ECO:0007669"/>
    <property type="project" value="UniProtKB-KW"/>
</dbReference>
<dbReference type="GO" id="GO:0003924">
    <property type="term" value="F:GTPase activity"/>
    <property type="evidence" value="ECO:0007669"/>
    <property type="project" value="InterPro"/>
</dbReference>
<comment type="similarity">
    <text evidence="3">Belongs to the TRAFAC class dynamin-like GTPase superfamily. GB1/RHD3 GTPase family.</text>
</comment>
<dbReference type="EMBL" id="GL378335">
    <property type="protein sequence ID" value="EFJ49543.1"/>
    <property type="molecule type" value="Genomic_DNA"/>
</dbReference>
<dbReference type="InterPro" id="IPR015894">
    <property type="entry name" value="Guanylate-bd_N"/>
</dbReference>
<sequence>MGGIDEAALDRLALVTELTRRIRVRASLEDISALSEFTPSFLWLLRDFYYDLEYKGVKQAPRDYLETALMPTPGKGPAVELKNMIRESIKSLFPDRDCVTLVRPVTDEEALRNLATLPREHLRPEFVEVGSSTGWEGERLGRWCLS</sequence>
<evidence type="ECO:0000256" key="2">
    <source>
        <dbReference type="ARBA" id="ARBA00023134"/>
    </source>
</evidence>
<dbReference type="RefSeq" id="XP_002949524.1">
    <property type="nucleotide sequence ID" value="XM_002949478.1"/>
</dbReference>
<keyword evidence="6" id="KW-1185">Reference proteome</keyword>
<feature type="domain" description="GB1/RHD3-type G" evidence="4">
    <location>
        <begin position="1"/>
        <end position="146"/>
    </location>
</feature>
<dbReference type="InterPro" id="IPR030386">
    <property type="entry name" value="G_GB1_RHD3_dom"/>
</dbReference>
<dbReference type="Pfam" id="PF02263">
    <property type="entry name" value="GBP"/>
    <property type="match status" value="1"/>
</dbReference>
<dbReference type="PROSITE" id="PS51715">
    <property type="entry name" value="G_GB1_RHD3"/>
    <property type="match status" value="1"/>
</dbReference>
<dbReference type="PANTHER" id="PTHR10751">
    <property type="entry name" value="GUANYLATE BINDING PROTEIN"/>
    <property type="match status" value="1"/>
</dbReference>
<accession>D8TSU6</accession>
<dbReference type="SUPFAM" id="SSF52540">
    <property type="entry name" value="P-loop containing nucleoside triphosphate hydrolases"/>
    <property type="match status" value="1"/>
</dbReference>
<proteinExistence type="inferred from homology"/>
<dbReference type="OrthoDB" id="2135133at2759"/>
<dbReference type="KEGG" id="vcn:VOLCADRAFT_80671"/>
<dbReference type="Gene3D" id="3.40.50.300">
    <property type="entry name" value="P-loop containing nucleotide triphosphate hydrolases"/>
    <property type="match status" value="1"/>
</dbReference>
<evidence type="ECO:0000256" key="3">
    <source>
        <dbReference type="PROSITE-ProRule" id="PRU01052"/>
    </source>
</evidence>
<keyword evidence="2" id="KW-0342">GTP-binding</keyword>
<evidence type="ECO:0000259" key="4">
    <source>
        <dbReference type="PROSITE" id="PS51715"/>
    </source>
</evidence>
<dbReference type="InParanoid" id="D8TSU6"/>
<evidence type="ECO:0000256" key="1">
    <source>
        <dbReference type="ARBA" id="ARBA00022741"/>
    </source>
</evidence>
<dbReference type="AlphaFoldDB" id="D8TSU6"/>
<protein>
    <recommendedName>
        <fullName evidence="4">GB1/RHD3-type G domain-containing protein</fullName>
    </recommendedName>
</protein>
<reference evidence="5 6" key="1">
    <citation type="journal article" date="2010" name="Science">
        <title>Genomic analysis of organismal complexity in the multicellular green alga Volvox carteri.</title>
        <authorList>
            <person name="Prochnik S.E."/>
            <person name="Umen J."/>
            <person name="Nedelcu A.M."/>
            <person name="Hallmann A."/>
            <person name="Miller S.M."/>
            <person name="Nishii I."/>
            <person name="Ferris P."/>
            <person name="Kuo A."/>
            <person name="Mitros T."/>
            <person name="Fritz-Laylin L.K."/>
            <person name="Hellsten U."/>
            <person name="Chapman J."/>
            <person name="Simakov O."/>
            <person name="Rensing S.A."/>
            <person name="Terry A."/>
            <person name="Pangilinan J."/>
            <person name="Kapitonov V."/>
            <person name="Jurka J."/>
            <person name="Salamov A."/>
            <person name="Shapiro H."/>
            <person name="Schmutz J."/>
            <person name="Grimwood J."/>
            <person name="Lindquist E."/>
            <person name="Lucas S."/>
            <person name="Grigoriev I.V."/>
            <person name="Schmitt R."/>
            <person name="Kirk D."/>
            <person name="Rokhsar D.S."/>
        </authorList>
    </citation>
    <scope>NUCLEOTIDE SEQUENCE [LARGE SCALE GENOMIC DNA]</scope>
    <source>
        <strain evidence="6">f. Nagariensis / Eve</strain>
    </source>
</reference>